<keyword evidence="3" id="KW-0378">Hydrolase</keyword>
<reference evidence="8" key="1">
    <citation type="submission" date="2023-03" db="EMBL/GenBank/DDBJ databases">
        <title>Massive genome expansion in bonnet fungi (Mycena s.s.) driven by repeated elements and novel gene families across ecological guilds.</title>
        <authorList>
            <consortium name="Lawrence Berkeley National Laboratory"/>
            <person name="Harder C.B."/>
            <person name="Miyauchi S."/>
            <person name="Viragh M."/>
            <person name="Kuo A."/>
            <person name="Thoen E."/>
            <person name="Andreopoulos B."/>
            <person name="Lu D."/>
            <person name="Skrede I."/>
            <person name="Drula E."/>
            <person name="Henrissat B."/>
            <person name="Morin E."/>
            <person name="Kohler A."/>
            <person name="Barry K."/>
            <person name="LaButti K."/>
            <person name="Morin E."/>
            <person name="Salamov A."/>
            <person name="Lipzen A."/>
            <person name="Mereny Z."/>
            <person name="Hegedus B."/>
            <person name="Baldrian P."/>
            <person name="Stursova M."/>
            <person name="Weitz H."/>
            <person name="Taylor A."/>
            <person name="Grigoriev I.V."/>
            <person name="Nagy L.G."/>
            <person name="Martin F."/>
            <person name="Kauserud H."/>
        </authorList>
    </citation>
    <scope>NUCLEOTIDE SEQUENCE</scope>
    <source>
        <strain evidence="8">9284</strain>
    </source>
</reference>
<keyword evidence="5" id="KW-0067">ATP-binding</keyword>
<evidence type="ECO:0000256" key="4">
    <source>
        <dbReference type="ARBA" id="ARBA00022806"/>
    </source>
</evidence>
<feature type="compositionally biased region" description="Low complexity" evidence="6">
    <location>
        <begin position="20"/>
        <end position="33"/>
    </location>
</feature>
<dbReference type="Gene3D" id="3.30.160.380">
    <property type="entry name" value="Dicer dimerisation domain"/>
    <property type="match status" value="1"/>
</dbReference>
<protein>
    <recommendedName>
        <fullName evidence="7">RNase III domain-containing protein</fullName>
    </recommendedName>
</protein>
<feature type="compositionally biased region" description="Basic residues" evidence="6">
    <location>
        <begin position="1"/>
        <end position="10"/>
    </location>
</feature>
<dbReference type="GO" id="GO:0006396">
    <property type="term" value="P:RNA processing"/>
    <property type="evidence" value="ECO:0007669"/>
    <property type="project" value="InterPro"/>
</dbReference>
<keyword evidence="9" id="KW-1185">Reference proteome</keyword>
<sequence length="1204" mass="133581">MLNLWKKKWREQHESPAEPGPSKSSSGSSGPEPDNASCSPTEVVLLYDKVHTVVETDLVGRIRSLDESECIYGLLFDDARHVGANVGPCAADLVWRRALKSIDTDVSPYCEDEADDGPLETLNRTKRNIRDTVKNWSFTIPNLDTNSQGFNVTPKFLRLVQILESFEPYGEEFRGIVLVHRRATAFAIADLVPMLGEQVSFIRVHAIGEVFRKFQSGIYNLLIATKAVEDLDIPNSLVVIRFDLFEGDVSRAYSLSMTTNHLVHLLERSNNVHRHNLLSTTSADPDMVRWQNMLVSSPMSAAPPRPIVVPSHVDCIEEGEALEEPVAGGRIYIQDATAVVYRLASTTSTTSFPAPLFEFSTCVETSSYSCTVLLPGTPAHNVAGPACPSMTHARRAACFAVCIKLAEAGLLEPEAFPIRPQLLPNVNASKRVEGLGMQTYLRKGPDFWKNPTGAVALLYPTIITMHQSNQPLHAPILFLTRYPLPLFSPFRLFFSKDPAVIKTCKGKPFKLSDEKIVSLHMYTMRLCRAVANKAFICSLEDMPFFLAPLASSWVPTRVDWPLGSQAAASWSVPVKYGQADVVAEDVQDAVLMDRATELTRRYDILRVRSDLSPLSCPEDCSRAMKHGSLLKDCEARLKNFTGLKDEAQTIVEISILQAVSRIDPASRPPEVTDPPRYLIPELCGKLTIPASTFRMALLFPSIARRLDSFLLVKELNARFFNHQISENLLDMAITAPSARMEYDYERLELLGDSFLKYLTSIYVFVNEPANKEGALHFARQNIISNRALFRNFQSAGLPPYVQSRPFGFKFWLPPNFRVSDPQGETQGASAASRKRMDNEQRLGDKVSRFQLGSLEFTLFQVVADVSEAILGAAYLSGGRDTALMAAKAMNLPFPNVEKWSDFGYKLLMPPPTVTAKLSPKTINAVEAIVKHKFKYPHLLAQALTHASVSAAERVSYERLEFIGDAILDFLVIRYVFERQPRLAPGGLTILKGAMVSNSALAAFCISCGLHNHLLLVPRLSGAVAEYAEKLEAKRTAEYELARIEQRPPWQYWHDIEAPKALSDVVESVIGAIYISDGATPAGVETFFDAVLKPFFDAHITLKTIAHHPSKTLLELIQAQRCQKFKISKERVKNVTLCHVLVHDVILASGEGQSISLAAKNASWCALDALEGDADFFLRNCDCSKEGADKGKAQGYQEIISGLEE</sequence>
<dbReference type="PANTHER" id="PTHR14950">
    <property type="entry name" value="DICER-RELATED"/>
    <property type="match status" value="1"/>
</dbReference>
<dbReference type="GO" id="GO:0004386">
    <property type="term" value="F:helicase activity"/>
    <property type="evidence" value="ECO:0007669"/>
    <property type="project" value="UniProtKB-KW"/>
</dbReference>
<keyword evidence="2" id="KW-0547">Nucleotide-binding</keyword>
<accession>A0AAD7FRH2</accession>
<dbReference type="AlphaFoldDB" id="A0AAD7FRH2"/>
<feature type="domain" description="RNase III" evidence="7">
    <location>
        <begin position="711"/>
        <end position="878"/>
    </location>
</feature>
<dbReference type="PANTHER" id="PTHR14950:SF37">
    <property type="entry name" value="ENDORIBONUCLEASE DICER"/>
    <property type="match status" value="1"/>
</dbReference>
<name>A0AAD7FRH2_9AGAR</name>
<dbReference type="GO" id="GO:0004525">
    <property type="term" value="F:ribonuclease III activity"/>
    <property type="evidence" value="ECO:0007669"/>
    <property type="project" value="InterPro"/>
</dbReference>
<evidence type="ECO:0000313" key="8">
    <source>
        <dbReference type="EMBL" id="KAJ7638731.1"/>
    </source>
</evidence>
<evidence type="ECO:0000256" key="1">
    <source>
        <dbReference type="ARBA" id="ARBA00022737"/>
    </source>
</evidence>
<evidence type="ECO:0000256" key="2">
    <source>
        <dbReference type="ARBA" id="ARBA00022741"/>
    </source>
</evidence>
<dbReference type="Gene3D" id="3.40.50.300">
    <property type="entry name" value="P-loop containing nucleotide triphosphate hydrolases"/>
    <property type="match status" value="1"/>
</dbReference>
<proteinExistence type="predicted"/>
<dbReference type="Pfam" id="PF00636">
    <property type="entry name" value="Ribonuclease_3"/>
    <property type="match status" value="2"/>
</dbReference>
<dbReference type="GO" id="GO:0005524">
    <property type="term" value="F:ATP binding"/>
    <property type="evidence" value="ECO:0007669"/>
    <property type="project" value="UniProtKB-KW"/>
</dbReference>
<dbReference type="Proteomes" id="UP001221142">
    <property type="component" value="Unassembled WGS sequence"/>
</dbReference>
<dbReference type="InterPro" id="IPR027417">
    <property type="entry name" value="P-loop_NTPase"/>
</dbReference>
<dbReference type="CDD" id="cd00593">
    <property type="entry name" value="RIBOc"/>
    <property type="match status" value="2"/>
</dbReference>
<comment type="caution">
    <text evidence="8">The sequence shown here is derived from an EMBL/GenBank/DDBJ whole genome shotgun (WGS) entry which is preliminary data.</text>
</comment>
<dbReference type="SUPFAM" id="SSF69065">
    <property type="entry name" value="RNase III domain-like"/>
    <property type="match status" value="2"/>
</dbReference>
<evidence type="ECO:0000256" key="5">
    <source>
        <dbReference type="ARBA" id="ARBA00022840"/>
    </source>
</evidence>
<dbReference type="EMBL" id="JARKIF010000005">
    <property type="protein sequence ID" value="KAJ7638731.1"/>
    <property type="molecule type" value="Genomic_DNA"/>
</dbReference>
<dbReference type="Gene3D" id="1.10.1520.10">
    <property type="entry name" value="Ribonuclease III domain"/>
    <property type="match status" value="2"/>
</dbReference>
<evidence type="ECO:0000313" key="9">
    <source>
        <dbReference type="Proteomes" id="UP001221142"/>
    </source>
</evidence>
<dbReference type="SUPFAM" id="SSF54768">
    <property type="entry name" value="dsRNA-binding domain-like"/>
    <property type="match status" value="1"/>
</dbReference>
<dbReference type="SMART" id="SM00535">
    <property type="entry name" value="RIBOc"/>
    <property type="match status" value="2"/>
</dbReference>
<feature type="region of interest" description="Disordered" evidence="6">
    <location>
        <begin position="1"/>
        <end position="38"/>
    </location>
</feature>
<keyword evidence="4" id="KW-0347">Helicase</keyword>
<evidence type="ECO:0000256" key="6">
    <source>
        <dbReference type="SAM" id="MobiDB-lite"/>
    </source>
</evidence>
<dbReference type="InterPro" id="IPR038248">
    <property type="entry name" value="Dicer_dimer_sf"/>
</dbReference>
<dbReference type="PROSITE" id="PS50142">
    <property type="entry name" value="RNASE_3_2"/>
    <property type="match status" value="2"/>
</dbReference>
<evidence type="ECO:0000259" key="7">
    <source>
        <dbReference type="PROSITE" id="PS50142"/>
    </source>
</evidence>
<dbReference type="InterPro" id="IPR036389">
    <property type="entry name" value="RNase_III_sf"/>
</dbReference>
<dbReference type="InterPro" id="IPR000999">
    <property type="entry name" value="RNase_III_dom"/>
</dbReference>
<dbReference type="InterPro" id="IPR005034">
    <property type="entry name" value="Dicer_dimerisation"/>
</dbReference>
<feature type="domain" description="RNase III" evidence="7">
    <location>
        <begin position="922"/>
        <end position="1077"/>
    </location>
</feature>
<keyword evidence="1" id="KW-0677">Repeat</keyword>
<evidence type="ECO:0000256" key="3">
    <source>
        <dbReference type="ARBA" id="ARBA00022801"/>
    </source>
</evidence>
<gene>
    <name evidence="8" type="ORF">FB45DRAFT_976818</name>
</gene>
<dbReference type="Pfam" id="PF03368">
    <property type="entry name" value="Dicer_dimer"/>
    <property type="match status" value="1"/>
</dbReference>
<organism evidence="8 9">
    <name type="scientific">Roridomyces roridus</name>
    <dbReference type="NCBI Taxonomy" id="1738132"/>
    <lineage>
        <taxon>Eukaryota</taxon>
        <taxon>Fungi</taxon>
        <taxon>Dikarya</taxon>
        <taxon>Basidiomycota</taxon>
        <taxon>Agaricomycotina</taxon>
        <taxon>Agaricomycetes</taxon>
        <taxon>Agaricomycetidae</taxon>
        <taxon>Agaricales</taxon>
        <taxon>Marasmiineae</taxon>
        <taxon>Mycenaceae</taxon>
        <taxon>Roridomyces</taxon>
    </lineage>
</organism>